<protein>
    <recommendedName>
        <fullName evidence="6">MYND-type domain-containing protein</fullName>
    </recommendedName>
</protein>
<sequence length="696" mass="79291">MASRVQRGGPRTLPRQDEPGQIPRRILKNAKEATDVQPLIDAFALLTEENYTLEMVEIVLHHINPERMIHPEAPPIAPWAPGSNLPRVEREYLSQLRQQEAWGRTALFCGAEALFIIQARCPARLREETTQKIAPHLDDILAWFKYFQSSTFPLQDPESNVFLGDPSKPCEAIWQWYDSELSGLVFVPQLSRSIETVVKFTISSWLATDPRIGHGPFNIRCWAYNRMPGPGECPILELIMCLLKIEEYQRKIFESLIGTRGLLNRVIKAAIARCEFVLNVDKVVVEKELEMCRFKGRPAVDGMLTYLLRTLETVQRLCEHPVVSEKVFRSDFFELLTRATYRWLSQSDARGESKERLRAFEIARLSQTVVLSHKISSGSHWKATSRALKSLMQGAYLDVVVAALQSPLPEGRKLGNEMLQLLQVQCDAQPSSSEAVYSKLRERCGNNLIEPGFRSTQEMHAYWSLLAYDSESAGTYERGDTSSICDNLSCPGDRRTFTKSRECSRCHTVLYCSPACQQEDWNVLHRQECSRARAHMLEDMQQDKPHYGLSMRLFQAELVTRRARIILGVARIAQASVFKKLTAPTVPLVMELAPAVNPDCKFRSVDEYLRFRQINATSSHTKSPSPPLHRHFDSRIETMLRTFDMAEVRAGIRVVEDKCQFGDKTVHVLAKVRMSAPGEPFQLLHCVSRLQKAFTL</sequence>
<dbReference type="InterPro" id="IPR002893">
    <property type="entry name" value="Znf_MYND"/>
</dbReference>
<evidence type="ECO:0000313" key="7">
    <source>
        <dbReference type="EMBL" id="TEB28805.1"/>
    </source>
</evidence>
<dbReference type="Gene3D" id="6.10.140.2220">
    <property type="match status" value="1"/>
</dbReference>
<keyword evidence="8" id="KW-1185">Reference proteome</keyword>
<evidence type="ECO:0000256" key="4">
    <source>
        <dbReference type="PROSITE-ProRule" id="PRU00134"/>
    </source>
</evidence>
<name>A0A4Y7T3T8_COPMI</name>
<dbReference type="Pfam" id="PF01753">
    <property type="entry name" value="zf-MYND"/>
    <property type="match status" value="1"/>
</dbReference>
<dbReference type="GO" id="GO:0008270">
    <property type="term" value="F:zinc ion binding"/>
    <property type="evidence" value="ECO:0007669"/>
    <property type="project" value="UniProtKB-KW"/>
</dbReference>
<feature type="region of interest" description="Disordered" evidence="5">
    <location>
        <begin position="1"/>
        <end position="21"/>
    </location>
</feature>
<evidence type="ECO:0000256" key="2">
    <source>
        <dbReference type="ARBA" id="ARBA00022771"/>
    </source>
</evidence>
<dbReference type="SUPFAM" id="SSF144232">
    <property type="entry name" value="HIT/MYND zinc finger-like"/>
    <property type="match status" value="1"/>
</dbReference>
<evidence type="ECO:0000256" key="3">
    <source>
        <dbReference type="ARBA" id="ARBA00022833"/>
    </source>
</evidence>
<keyword evidence="2 4" id="KW-0863">Zinc-finger</keyword>
<dbReference type="EMBL" id="QPFP01000030">
    <property type="protein sequence ID" value="TEB28805.1"/>
    <property type="molecule type" value="Genomic_DNA"/>
</dbReference>
<dbReference type="Proteomes" id="UP000298030">
    <property type="component" value="Unassembled WGS sequence"/>
</dbReference>
<reference evidence="7 8" key="1">
    <citation type="journal article" date="2019" name="Nat. Ecol. Evol.">
        <title>Megaphylogeny resolves global patterns of mushroom evolution.</title>
        <authorList>
            <person name="Varga T."/>
            <person name="Krizsan K."/>
            <person name="Foldi C."/>
            <person name="Dima B."/>
            <person name="Sanchez-Garcia M."/>
            <person name="Sanchez-Ramirez S."/>
            <person name="Szollosi G.J."/>
            <person name="Szarkandi J.G."/>
            <person name="Papp V."/>
            <person name="Albert L."/>
            <person name="Andreopoulos W."/>
            <person name="Angelini C."/>
            <person name="Antonin V."/>
            <person name="Barry K.W."/>
            <person name="Bougher N.L."/>
            <person name="Buchanan P."/>
            <person name="Buyck B."/>
            <person name="Bense V."/>
            <person name="Catcheside P."/>
            <person name="Chovatia M."/>
            <person name="Cooper J."/>
            <person name="Damon W."/>
            <person name="Desjardin D."/>
            <person name="Finy P."/>
            <person name="Geml J."/>
            <person name="Haridas S."/>
            <person name="Hughes K."/>
            <person name="Justo A."/>
            <person name="Karasinski D."/>
            <person name="Kautmanova I."/>
            <person name="Kiss B."/>
            <person name="Kocsube S."/>
            <person name="Kotiranta H."/>
            <person name="LaButti K.M."/>
            <person name="Lechner B.E."/>
            <person name="Liimatainen K."/>
            <person name="Lipzen A."/>
            <person name="Lukacs Z."/>
            <person name="Mihaltcheva S."/>
            <person name="Morgado L.N."/>
            <person name="Niskanen T."/>
            <person name="Noordeloos M.E."/>
            <person name="Ohm R.A."/>
            <person name="Ortiz-Santana B."/>
            <person name="Ovrebo C."/>
            <person name="Racz N."/>
            <person name="Riley R."/>
            <person name="Savchenko A."/>
            <person name="Shiryaev A."/>
            <person name="Soop K."/>
            <person name="Spirin V."/>
            <person name="Szebenyi C."/>
            <person name="Tomsovsky M."/>
            <person name="Tulloss R.E."/>
            <person name="Uehling J."/>
            <person name="Grigoriev I.V."/>
            <person name="Vagvolgyi C."/>
            <person name="Papp T."/>
            <person name="Martin F.M."/>
            <person name="Miettinen O."/>
            <person name="Hibbett D.S."/>
            <person name="Nagy L.G."/>
        </authorList>
    </citation>
    <scope>NUCLEOTIDE SEQUENCE [LARGE SCALE GENOMIC DNA]</scope>
    <source>
        <strain evidence="7 8">FP101781</strain>
    </source>
</reference>
<dbReference type="PROSITE" id="PS50865">
    <property type="entry name" value="ZF_MYND_2"/>
    <property type="match status" value="1"/>
</dbReference>
<dbReference type="OrthoDB" id="432970at2759"/>
<organism evidence="7 8">
    <name type="scientific">Coprinellus micaceus</name>
    <name type="common">Glistening ink-cap mushroom</name>
    <name type="synonym">Coprinus micaceus</name>
    <dbReference type="NCBI Taxonomy" id="71717"/>
    <lineage>
        <taxon>Eukaryota</taxon>
        <taxon>Fungi</taxon>
        <taxon>Dikarya</taxon>
        <taxon>Basidiomycota</taxon>
        <taxon>Agaricomycotina</taxon>
        <taxon>Agaricomycetes</taxon>
        <taxon>Agaricomycetidae</taxon>
        <taxon>Agaricales</taxon>
        <taxon>Agaricineae</taxon>
        <taxon>Psathyrellaceae</taxon>
        <taxon>Coprinellus</taxon>
    </lineage>
</organism>
<evidence type="ECO:0000313" key="8">
    <source>
        <dbReference type="Proteomes" id="UP000298030"/>
    </source>
</evidence>
<keyword evidence="3" id="KW-0862">Zinc</keyword>
<feature type="domain" description="MYND-type" evidence="6">
    <location>
        <begin position="482"/>
        <end position="529"/>
    </location>
</feature>
<keyword evidence="1" id="KW-0479">Metal-binding</keyword>
<gene>
    <name evidence="7" type="ORF">FA13DRAFT_1735329</name>
</gene>
<accession>A0A4Y7T3T8</accession>
<evidence type="ECO:0000259" key="6">
    <source>
        <dbReference type="PROSITE" id="PS50865"/>
    </source>
</evidence>
<comment type="caution">
    <text evidence="7">The sequence shown here is derived from an EMBL/GenBank/DDBJ whole genome shotgun (WGS) entry which is preliminary data.</text>
</comment>
<evidence type="ECO:0000256" key="5">
    <source>
        <dbReference type="SAM" id="MobiDB-lite"/>
    </source>
</evidence>
<dbReference type="AlphaFoldDB" id="A0A4Y7T3T8"/>
<evidence type="ECO:0000256" key="1">
    <source>
        <dbReference type="ARBA" id="ARBA00022723"/>
    </source>
</evidence>
<proteinExistence type="predicted"/>
<dbReference type="PROSITE" id="PS01360">
    <property type="entry name" value="ZF_MYND_1"/>
    <property type="match status" value="1"/>
</dbReference>